<keyword evidence="3" id="KW-1048">Host nucleus</keyword>
<keyword evidence="8" id="KW-1160">Virus entry into host cell</keyword>
<feature type="region of interest" description="Disordered" evidence="10">
    <location>
        <begin position="32"/>
        <end position="59"/>
    </location>
</feature>
<dbReference type="Pfam" id="PF03955">
    <property type="entry name" value="Adeno_PIX"/>
    <property type="match status" value="1"/>
</dbReference>
<evidence type="ECO:0000256" key="9">
    <source>
        <dbReference type="SAM" id="Coils"/>
    </source>
</evidence>
<dbReference type="GO" id="GO:0098021">
    <property type="term" value="C:viral capsid, decoration"/>
    <property type="evidence" value="ECO:0007669"/>
    <property type="project" value="UniProtKB-KW"/>
</dbReference>
<evidence type="ECO:0000256" key="5">
    <source>
        <dbReference type="ARBA" id="ARBA00022844"/>
    </source>
</evidence>
<dbReference type="EMBL" id="MT815928">
    <property type="protein sequence ID" value="QRV11606.1"/>
    <property type="molecule type" value="Genomic_DNA"/>
</dbReference>
<keyword evidence="7" id="KW-1232">Capsid decoration protein</keyword>
<accession>A0A894JI20</accession>
<comment type="similarity">
    <text evidence="1">Belongs to the adenoviridae hexon-interlacing protein family.</text>
</comment>
<proteinExistence type="inferred from homology"/>
<protein>
    <submittedName>
        <fullName evidence="12">IX</fullName>
    </submittedName>
</protein>
<name>A0A894JI20_9ADEN</name>
<evidence type="ECO:0000256" key="10">
    <source>
        <dbReference type="SAM" id="MobiDB-lite"/>
    </source>
</evidence>
<dbReference type="EMBL" id="MT815929">
    <property type="protein sequence ID" value="QRV11617.1"/>
    <property type="molecule type" value="Genomic_DNA"/>
</dbReference>
<evidence type="ECO:0000313" key="12">
    <source>
        <dbReference type="EMBL" id="QRV11617.1"/>
    </source>
</evidence>
<evidence type="ECO:0000256" key="4">
    <source>
        <dbReference type="ARBA" id="ARBA00022581"/>
    </source>
</evidence>
<evidence type="ECO:0000256" key="8">
    <source>
        <dbReference type="ARBA" id="ARBA00023296"/>
    </source>
</evidence>
<evidence type="ECO:0000256" key="1">
    <source>
        <dbReference type="ARBA" id="ARBA00010950"/>
    </source>
</evidence>
<organism evidence="12">
    <name type="scientific">Bat mastadenovirus</name>
    <dbReference type="NCBI Taxonomy" id="740971"/>
    <lineage>
        <taxon>Viruses</taxon>
        <taxon>Varidnaviria</taxon>
        <taxon>Bamfordvirae</taxon>
        <taxon>Preplasmiviricota</taxon>
        <taxon>Polisuviricotina</taxon>
        <taxon>Pharingeaviricetes</taxon>
        <taxon>Rowavirales</taxon>
        <taxon>Adenoviridae</taxon>
        <taxon>Mastadenovirus</taxon>
        <taxon>Mastadenovirus asiensse</taxon>
    </lineage>
</organism>
<evidence type="ECO:0000256" key="2">
    <source>
        <dbReference type="ARBA" id="ARBA00022561"/>
    </source>
</evidence>
<feature type="coiled-coil region" evidence="9">
    <location>
        <begin position="69"/>
        <end position="96"/>
    </location>
</feature>
<keyword evidence="4" id="KW-0945">Host-virus interaction</keyword>
<keyword evidence="6 9" id="KW-0175">Coiled coil</keyword>
<sequence>MDPLQKGIVNTCFLTTRIPSWAGARQNVIGSDLNGRPVPSEVTSRPLNAPQPLGEVDLSPETAPVDTIIEELKEQLTAMRATVAAMQAEVEALKQNNLEHPVN</sequence>
<dbReference type="GO" id="GO:0046718">
    <property type="term" value="P:symbiont entry into host cell"/>
    <property type="evidence" value="ECO:0007669"/>
    <property type="project" value="UniProtKB-KW"/>
</dbReference>
<evidence type="ECO:0000313" key="11">
    <source>
        <dbReference type="EMBL" id="QRV11606.1"/>
    </source>
</evidence>
<keyword evidence="2" id="KW-0167">Capsid protein</keyword>
<evidence type="ECO:0000256" key="7">
    <source>
        <dbReference type="ARBA" id="ARBA00023093"/>
    </source>
</evidence>
<keyword evidence="5" id="KW-0946">Virion</keyword>
<evidence type="ECO:0000256" key="3">
    <source>
        <dbReference type="ARBA" id="ARBA00022562"/>
    </source>
</evidence>
<reference evidence="12" key="1">
    <citation type="submission" date="2020-07" db="EMBL/GenBank/DDBJ databases">
        <authorList>
            <person name="Hardmeier I.S."/>
            <person name="Aeberhard N."/>
            <person name="Qi W."/>
            <person name="Kraettli H."/>
            <person name="Fraefel C."/>
            <person name="Kubacki J."/>
        </authorList>
    </citation>
    <scope>NUCLEOTIDE SEQUENCE</scope>
    <source>
        <strain evidence="11">PNV1/Switzerland/2019/2</strain>
        <strain evidence="12">PPV2/Switzerland/2019/1</strain>
    </source>
</reference>
<evidence type="ECO:0000256" key="6">
    <source>
        <dbReference type="ARBA" id="ARBA00023054"/>
    </source>
</evidence>
<dbReference type="InterPro" id="IPR005641">
    <property type="entry name" value="Hexon_assoc_IX"/>
</dbReference>
<dbReference type="GO" id="GO:0031423">
    <property type="term" value="F:hexon binding"/>
    <property type="evidence" value="ECO:0007669"/>
    <property type="project" value="InterPro"/>
</dbReference>